<keyword evidence="3" id="KW-1185">Reference proteome</keyword>
<accession>A0ABY6CSS7</accession>
<proteinExistence type="predicted"/>
<protein>
    <submittedName>
        <fullName evidence="2">NUMOD4 domain-containing protein</fullName>
    </submittedName>
</protein>
<dbReference type="Proteomes" id="UP001065174">
    <property type="component" value="Chromosome"/>
</dbReference>
<dbReference type="SUPFAM" id="SSF54060">
    <property type="entry name" value="His-Me finger endonucleases"/>
    <property type="match status" value="1"/>
</dbReference>
<dbReference type="RefSeq" id="WP_262311010.1">
    <property type="nucleotide sequence ID" value="NZ_CP106679.1"/>
</dbReference>
<reference evidence="2" key="1">
    <citation type="submission" date="2022-09" db="EMBL/GenBank/DDBJ databases">
        <title>Comparative genomics and taxonomic characterization of three novel marine species of genus Reichenbachiella exhibiting antioxidant and polysaccharide degradation activities.</title>
        <authorList>
            <person name="Muhammad N."/>
            <person name="Lee Y.-J."/>
            <person name="Ko J."/>
            <person name="Kim S.-G."/>
        </authorList>
    </citation>
    <scope>NUCLEOTIDE SEQUENCE</scope>
    <source>
        <strain evidence="2">BKB1-1</strain>
    </source>
</reference>
<dbReference type="Gene3D" id="3.90.75.20">
    <property type="match status" value="1"/>
</dbReference>
<evidence type="ECO:0000259" key="1">
    <source>
        <dbReference type="Pfam" id="PF07463"/>
    </source>
</evidence>
<evidence type="ECO:0000313" key="3">
    <source>
        <dbReference type="Proteomes" id="UP001065174"/>
    </source>
</evidence>
<organism evidence="2 3">
    <name type="scientific">Reichenbachiella agarivorans</name>
    <dbReference type="NCBI Taxonomy" id="2979464"/>
    <lineage>
        <taxon>Bacteria</taxon>
        <taxon>Pseudomonadati</taxon>
        <taxon>Bacteroidota</taxon>
        <taxon>Cytophagia</taxon>
        <taxon>Cytophagales</taxon>
        <taxon>Reichenbachiellaceae</taxon>
        <taxon>Reichenbachiella</taxon>
    </lineage>
</organism>
<name>A0ABY6CSS7_9BACT</name>
<evidence type="ECO:0000313" key="2">
    <source>
        <dbReference type="EMBL" id="UXP33581.1"/>
    </source>
</evidence>
<dbReference type="InterPro" id="IPR044925">
    <property type="entry name" value="His-Me_finger_sf"/>
</dbReference>
<feature type="domain" description="NUMOD4" evidence="1">
    <location>
        <begin position="11"/>
        <end position="68"/>
    </location>
</feature>
<sequence length="166" mass="19820">MGYQRIERISEVWKTIEGFSNYEVSNQGAIRRKARKTWHSGSKKDIFLKERVMRQRWNKSCKCFFLDLLNDEGNRKTVYPHKEVANAFCINVLPEIHTMIVHLDNNPKNNDSTNLEWVSPSEHMSFQFEVGNKDNFKVWKTRKKRYKNGFKDQPQTSFKQEVRKMA</sequence>
<dbReference type="Pfam" id="PF07463">
    <property type="entry name" value="NUMOD4"/>
    <property type="match status" value="1"/>
</dbReference>
<dbReference type="EMBL" id="CP106679">
    <property type="protein sequence ID" value="UXP33581.1"/>
    <property type="molecule type" value="Genomic_DNA"/>
</dbReference>
<gene>
    <name evidence="2" type="ORF">N6H18_06390</name>
</gene>
<dbReference type="InterPro" id="IPR010902">
    <property type="entry name" value="NUMOD4"/>
</dbReference>